<evidence type="ECO:0000313" key="4">
    <source>
        <dbReference type="Proteomes" id="UP000278746"/>
    </source>
</evidence>
<dbReference type="Gene3D" id="3.10.620.30">
    <property type="match status" value="1"/>
</dbReference>
<proteinExistence type="predicted"/>
<keyword evidence="4" id="KW-1185">Reference proteome</keyword>
<dbReference type="RefSeq" id="WP_122901746.1">
    <property type="nucleotide sequence ID" value="NZ_RHIB01000004.1"/>
</dbReference>
<dbReference type="AlphaFoldDB" id="A0A3M7TMJ0"/>
<dbReference type="OrthoDB" id="9787782at2"/>
<dbReference type="PROSITE" id="PS51257">
    <property type="entry name" value="PROKAR_LIPOPROTEIN"/>
    <property type="match status" value="1"/>
</dbReference>
<dbReference type="InterPro" id="IPR052557">
    <property type="entry name" value="CAP/Cytokinesis_protein"/>
</dbReference>
<dbReference type="InterPro" id="IPR038765">
    <property type="entry name" value="Papain-like_cys_pep_sf"/>
</dbReference>
<dbReference type="GO" id="GO:0005737">
    <property type="term" value="C:cytoplasm"/>
    <property type="evidence" value="ECO:0007669"/>
    <property type="project" value="TreeGrafter"/>
</dbReference>
<name>A0A3M7TMJ0_9BACI</name>
<dbReference type="SUPFAM" id="SSF54001">
    <property type="entry name" value="Cysteine proteinases"/>
    <property type="match status" value="1"/>
</dbReference>
<gene>
    <name evidence="3" type="ORF">EBO34_19430</name>
</gene>
<feature type="region of interest" description="Disordered" evidence="1">
    <location>
        <begin position="27"/>
        <end position="50"/>
    </location>
</feature>
<reference evidence="3 4" key="1">
    <citation type="submission" date="2018-10" db="EMBL/GenBank/DDBJ databases">
        <title>Bacillus Keqinensis sp. nov., a moderately halophilic bacterium isolated from a saline-alkaline lake.</title>
        <authorList>
            <person name="Wang H."/>
        </authorList>
    </citation>
    <scope>NUCLEOTIDE SEQUENCE [LARGE SCALE GENOMIC DNA]</scope>
    <source>
        <strain evidence="3 4">KQ-3</strain>
    </source>
</reference>
<dbReference type="Pfam" id="PF01841">
    <property type="entry name" value="Transglut_core"/>
    <property type="match status" value="1"/>
</dbReference>
<accession>A0A3M7TMJ0</accession>
<evidence type="ECO:0000313" key="3">
    <source>
        <dbReference type="EMBL" id="RNA66292.1"/>
    </source>
</evidence>
<feature type="domain" description="Transglutaminase-like" evidence="2">
    <location>
        <begin position="490"/>
        <end position="551"/>
    </location>
</feature>
<comment type="caution">
    <text evidence="3">The sequence shown here is derived from an EMBL/GenBank/DDBJ whole genome shotgun (WGS) entry which is preliminary data.</text>
</comment>
<evidence type="ECO:0000256" key="1">
    <source>
        <dbReference type="SAM" id="MobiDB-lite"/>
    </source>
</evidence>
<dbReference type="InterPro" id="IPR002931">
    <property type="entry name" value="Transglutaminase-like"/>
</dbReference>
<dbReference type="PANTHER" id="PTHR46333:SF2">
    <property type="entry name" value="CYTOKINESIS PROTEIN 3"/>
    <property type="match status" value="1"/>
</dbReference>
<protein>
    <submittedName>
        <fullName evidence="3">Transglutaminase domain-containing protein</fullName>
    </submittedName>
</protein>
<dbReference type="PANTHER" id="PTHR46333">
    <property type="entry name" value="CYTOKINESIS PROTEIN 3"/>
    <property type="match status" value="1"/>
</dbReference>
<feature type="compositionally biased region" description="Acidic residues" evidence="1">
    <location>
        <begin position="38"/>
        <end position="50"/>
    </location>
</feature>
<dbReference type="EMBL" id="RHIB01000004">
    <property type="protein sequence ID" value="RNA66292.1"/>
    <property type="molecule type" value="Genomic_DNA"/>
</dbReference>
<dbReference type="Proteomes" id="UP000278746">
    <property type="component" value="Unassembled WGS sequence"/>
</dbReference>
<organism evidence="3 4">
    <name type="scientific">Alteribacter keqinensis</name>
    <dbReference type="NCBI Taxonomy" id="2483800"/>
    <lineage>
        <taxon>Bacteria</taxon>
        <taxon>Bacillati</taxon>
        <taxon>Bacillota</taxon>
        <taxon>Bacilli</taxon>
        <taxon>Bacillales</taxon>
        <taxon>Bacillaceae</taxon>
        <taxon>Alteribacter</taxon>
    </lineage>
</organism>
<evidence type="ECO:0000259" key="2">
    <source>
        <dbReference type="SMART" id="SM00460"/>
    </source>
</evidence>
<dbReference type="SMART" id="SM00460">
    <property type="entry name" value="TGc"/>
    <property type="match status" value="1"/>
</dbReference>
<sequence length="590" mass="66937">MGYFQKKAWLLTASLVVLAGCSDEEEAATEELTHTGATEEETEEKEEETVLADEEIERLSAQAGVETKPQNLARYAGEIGLTLTSPVYQEYATNNKVKIEGHIEHTENLQSERMWLNIRYTGNKDLPYNNTMDHYIPIEADGSFSKEVLLHGGEGDHRVIVRAPSTTEGEENRYYDVTTLAVAKMSDELDREIETTASASEHELVIHQPETGLIEADGTFTISGELPLAEDDHSLIATVKGEGPGESEDLRIGIENGAFQSEIPLYFGEAWHEITLSVYNPEDELYYEAATIFVYNQSDEQFAEVEYFRDYFDRGVTLTYPTALKALTLSENTYRFAGEIDPDIPGADEIEQMIVTTEFEGEEEATYYLPVENYQFDGDVWLRFGEGKYEITVSVPDLEDEEENFFRYKGVARFKHQVTGVEDERSLLPSRGIESDHEDIQSLAQDLTKGLDSDREKAKAVYDYLTNNIAYDVEKFNERLFELDDSAVKTLELQKGVCQDYAFLGVALLRSIGMEANYVGGMATTGLMSRERHAWVEVKVDGEWIEMDPTWGAGYIDSETDEFVFRYSEDYFDPDEDFLSSTHSRQEIMY</sequence>